<dbReference type="NCBIfam" id="TIGR02564">
    <property type="entry name" value="cas_Csy1"/>
    <property type="match status" value="1"/>
</dbReference>
<reference evidence="2" key="1">
    <citation type="journal article" date="2019" name="Int. J. Syst. Evol. Microbiol.">
        <title>The Global Catalogue of Microorganisms (GCM) 10K type strain sequencing project: providing services to taxonomists for standard genome sequencing and annotation.</title>
        <authorList>
            <consortium name="The Broad Institute Genomics Platform"/>
            <consortium name="The Broad Institute Genome Sequencing Center for Infectious Disease"/>
            <person name="Wu L."/>
            <person name="Ma J."/>
        </authorList>
    </citation>
    <scope>NUCLEOTIDE SEQUENCE [LARGE SCALE GENOMIC DNA]</scope>
    <source>
        <strain evidence="2">CGMCC 1.12806</strain>
    </source>
</reference>
<keyword evidence="2" id="KW-1185">Reference proteome</keyword>
<protein>
    <submittedName>
        <fullName evidence="1">Type I-F CRISPR-associated protein Csy1</fullName>
    </submittedName>
</protein>
<evidence type="ECO:0000313" key="2">
    <source>
        <dbReference type="Proteomes" id="UP000627464"/>
    </source>
</evidence>
<gene>
    <name evidence="1" type="ORF">GCM10011328_18480</name>
</gene>
<organism evidence="1 2">
    <name type="scientific">Hafnia psychrotolerans</name>
    <dbReference type="NCBI Taxonomy" id="1477018"/>
    <lineage>
        <taxon>Bacteria</taxon>
        <taxon>Pseudomonadati</taxon>
        <taxon>Pseudomonadota</taxon>
        <taxon>Gammaproteobacteria</taxon>
        <taxon>Enterobacterales</taxon>
        <taxon>Hafniaceae</taxon>
        <taxon>Hafnia</taxon>
    </lineage>
</organism>
<dbReference type="Pfam" id="PF09611">
    <property type="entry name" value="Cas_Csy1"/>
    <property type="match status" value="1"/>
</dbReference>
<evidence type="ECO:0000313" key="1">
    <source>
        <dbReference type="EMBL" id="GGA43745.1"/>
    </source>
</evidence>
<comment type="caution">
    <text evidence="1">The sequence shown here is derived from an EMBL/GenBank/DDBJ whole genome shotgun (WGS) entry which is preliminary data.</text>
</comment>
<accession>A0ABQ1GHE4</accession>
<dbReference type="Proteomes" id="UP000627464">
    <property type="component" value="Unassembled WGS sequence"/>
</dbReference>
<dbReference type="RefSeq" id="WP_188472800.1">
    <property type="nucleotide sequence ID" value="NZ_BMFZ01000004.1"/>
</dbReference>
<dbReference type="EMBL" id="BMFZ01000004">
    <property type="protein sequence ID" value="GGA43745.1"/>
    <property type="molecule type" value="Genomic_DNA"/>
</dbReference>
<name>A0ABQ1GHE4_9GAMM</name>
<proteinExistence type="predicted"/>
<sequence>MERNGLSQFITDYIEGRKQPKLEAHDKDAEKKLAEISDPEEKAALQQKLFGLRQEIEKKYEVRTWLTEAASRAWQISLVTHAIKYFHGDAKGSSIYSTAEHPQASHLSTSSLKTPAVDAVGNSAVLDVAKLLQTEHEGDSLLASLQRGDHSALAQLAKNEQQLALWVSGFTQALSDKSLSSHKLAKQIYFSIGDNDNYHLLSPLYSSSLAHALYQRINTSRYSETSVDIRKARREQQWAPDTLSIFADVAIQGIGGTKPQNISYLNSARGGKSYLLRCAPPEWHSTLKPPVEQKTIFGPTLGQLAGGSIHQLRRYLVSVVKEENTMLIRQQRAERVDDIIGIVFSYAAEIQNLTDQQGWSARAECQLKVSQQLWLDPLRQEQDLSFKLQREDTDSWQKEIAGDFGHWLHTRLNRDEKLNMGAVEISELASVLLRRRLFEFDACRQEVTP</sequence>
<dbReference type="InterPro" id="IPR013397">
    <property type="entry name" value="CRISPR-assoc_prot_Csy1"/>
</dbReference>